<dbReference type="RefSeq" id="WP_015229005.1">
    <property type="nucleotide sequence ID" value="NC_019780.1"/>
</dbReference>
<dbReference type="eggNOG" id="COG1100">
    <property type="taxonomic scope" value="Bacteria"/>
</dbReference>
<reference evidence="1" key="1">
    <citation type="submission" date="2012-04" db="EMBL/GenBank/DDBJ databases">
        <title>Finished genome of Dactylococcopsis salina PCC 8305.</title>
        <authorList>
            <consortium name="US DOE Joint Genome Institute"/>
            <person name="Gugger M."/>
            <person name="Coursin T."/>
            <person name="Rippka R."/>
            <person name="Tandeau De Marsac N."/>
            <person name="Huntemann M."/>
            <person name="Wei C.-L."/>
            <person name="Han J."/>
            <person name="Detter J.C."/>
            <person name="Han C."/>
            <person name="Tapia R."/>
            <person name="Daligault H."/>
            <person name="Chen A."/>
            <person name="Krypides N."/>
            <person name="Mavromatis K."/>
            <person name="Markowitz V."/>
            <person name="Szeto E."/>
            <person name="Ivanova N."/>
            <person name="Ovchinnikova G."/>
            <person name="Pagani I."/>
            <person name="Pati A."/>
            <person name="Goodwin L."/>
            <person name="Peters L."/>
            <person name="Pitluck S."/>
            <person name="Woyke T."/>
            <person name="Kerfeld C."/>
        </authorList>
    </citation>
    <scope>NUCLEOTIDE SEQUENCE [LARGE SCALE GENOMIC DNA]</scope>
    <source>
        <strain evidence="1">PCC 8305</strain>
    </source>
</reference>
<organism evidence="1 2">
    <name type="scientific">Dactylococcopsis salina (strain PCC 8305)</name>
    <name type="common">Myxobactron salinum</name>
    <dbReference type="NCBI Taxonomy" id="13035"/>
    <lineage>
        <taxon>Bacteria</taxon>
        <taxon>Bacillati</taxon>
        <taxon>Cyanobacteriota</taxon>
        <taxon>Cyanophyceae</taxon>
        <taxon>Nodosilineales</taxon>
        <taxon>Cymatolegaceae</taxon>
        <taxon>Dactylococcopsis</taxon>
    </lineage>
</organism>
<keyword evidence="2" id="KW-1185">Reference proteome</keyword>
<accession>K9YUH0</accession>
<dbReference type="KEGG" id="dsl:Dacsa_1305"/>
<evidence type="ECO:0000313" key="2">
    <source>
        <dbReference type="Proteomes" id="UP000010482"/>
    </source>
</evidence>
<dbReference type="EMBL" id="CP003944">
    <property type="protein sequence ID" value="AFZ50000.1"/>
    <property type="molecule type" value="Genomic_DNA"/>
</dbReference>
<dbReference type="PATRIC" id="fig|13035.3.peg.1473"/>
<proteinExistence type="predicted"/>
<dbReference type="Proteomes" id="UP000010482">
    <property type="component" value="Chromosome"/>
</dbReference>
<protein>
    <submittedName>
        <fullName evidence="1">Uncharacterized protein</fullName>
    </submittedName>
</protein>
<evidence type="ECO:0000313" key="1">
    <source>
        <dbReference type="EMBL" id="AFZ50000.1"/>
    </source>
</evidence>
<sequence length="270" mass="31170">MGNICVIGPRRSGKTTYLAALAYWPDKTETNQVEIQPLNDESRNLADKAENIIRQGSTVEPTRVEEVGSVDDLPYYSFNIEAKLSFWSKKESIQLNARDYPGEIFEKIAEPNLADSFHEEFIDECLMNDVTGCLILLTAWEGSNDNFYDRVMGKFLELMDMRDRGDNLRLAIALSKCERGELWPGRIDPETELFKRYLPRMTNTLRKKMSPKNLRFYAISTFGVLARNDPRPNRIDEIGLNRRASTLRDERNWKPYNMIPPLYWLSGGKA</sequence>
<dbReference type="SUPFAM" id="SSF52540">
    <property type="entry name" value="P-loop containing nucleoside triphosphate hydrolases"/>
    <property type="match status" value="1"/>
</dbReference>
<name>K9YUH0_DACS8</name>
<dbReference type="STRING" id="13035.Dacsa_1305"/>
<dbReference type="OrthoDB" id="495726at2"/>
<dbReference type="HOGENOM" id="CLU_079296_0_0_3"/>
<dbReference type="AlphaFoldDB" id="K9YUH0"/>
<dbReference type="InterPro" id="IPR027417">
    <property type="entry name" value="P-loop_NTPase"/>
</dbReference>
<gene>
    <name evidence="1" type="ORF">Dacsa_1305</name>
</gene>